<keyword evidence="2" id="KW-1185">Reference proteome</keyword>
<dbReference type="OrthoDB" id="2933464at2759"/>
<reference evidence="1 2" key="1">
    <citation type="journal article" date="2018" name="Evol. Lett.">
        <title>Horizontal gene cluster transfer increased hallucinogenic mushroom diversity.</title>
        <authorList>
            <person name="Reynolds H.T."/>
            <person name="Vijayakumar V."/>
            <person name="Gluck-Thaler E."/>
            <person name="Korotkin H.B."/>
            <person name="Matheny P.B."/>
            <person name="Slot J.C."/>
        </authorList>
    </citation>
    <scope>NUCLEOTIDE SEQUENCE [LARGE SCALE GENOMIC DNA]</scope>
    <source>
        <strain evidence="1 2">2629</strain>
    </source>
</reference>
<organism evidence="1 2">
    <name type="scientific">Panaeolus cyanescens</name>
    <dbReference type="NCBI Taxonomy" id="181874"/>
    <lineage>
        <taxon>Eukaryota</taxon>
        <taxon>Fungi</taxon>
        <taxon>Dikarya</taxon>
        <taxon>Basidiomycota</taxon>
        <taxon>Agaricomycotina</taxon>
        <taxon>Agaricomycetes</taxon>
        <taxon>Agaricomycetidae</taxon>
        <taxon>Agaricales</taxon>
        <taxon>Agaricineae</taxon>
        <taxon>Galeropsidaceae</taxon>
        <taxon>Panaeolus</taxon>
    </lineage>
</organism>
<accession>A0A409YNV5</accession>
<name>A0A409YNV5_9AGAR</name>
<evidence type="ECO:0000313" key="2">
    <source>
        <dbReference type="Proteomes" id="UP000284842"/>
    </source>
</evidence>
<proteinExistence type="predicted"/>
<protein>
    <submittedName>
        <fullName evidence="1">Uncharacterized protein</fullName>
    </submittedName>
</protein>
<comment type="caution">
    <text evidence="1">The sequence shown here is derived from an EMBL/GenBank/DDBJ whole genome shotgun (WGS) entry which is preliminary data.</text>
</comment>
<sequence length="120" mass="13202">MRTVPKATFPSAKAINKMKEKFIQLVTDKPSTAKKLLQGTKASQGHRMLPSKTTVNDEQYGFRIDQGEVQPDGTYNVVIQQNGVPHGPALAKILVDPKVDTESSVIQRIQDAPWGQTSDN</sequence>
<dbReference type="EMBL" id="NHTK01000898">
    <property type="protein sequence ID" value="PPR04740.1"/>
    <property type="molecule type" value="Genomic_DNA"/>
</dbReference>
<gene>
    <name evidence="1" type="ORF">CVT24_006900</name>
</gene>
<dbReference type="AlphaFoldDB" id="A0A409YNV5"/>
<dbReference type="Proteomes" id="UP000284842">
    <property type="component" value="Unassembled WGS sequence"/>
</dbReference>
<evidence type="ECO:0000313" key="1">
    <source>
        <dbReference type="EMBL" id="PPR04740.1"/>
    </source>
</evidence>
<dbReference type="InParanoid" id="A0A409YNV5"/>